<evidence type="ECO:0000313" key="2">
    <source>
        <dbReference type="Proteomes" id="UP001140087"/>
    </source>
</evidence>
<comment type="caution">
    <text evidence="1">The sequence shown here is derived from an EMBL/GenBank/DDBJ whole genome shotgun (WGS) entry which is preliminary data.</text>
</comment>
<reference evidence="1" key="1">
    <citation type="submission" date="2022-07" db="EMBL/GenBank/DDBJ databases">
        <title>Phylogenomic reconstructions and comparative analyses of Kickxellomycotina fungi.</title>
        <authorList>
            <person name="Reynolds N.K."/>
            <person name="Stajich J.E."/>
            <person name="Barry K."/>
            <person name="Grigoriev I.V."/>
            <person name="Crous P."/>
            <person name="Smith M.E."/>
        </authorList>
    </citation>
    <scope>NUCLEOTIDE SEQUENCE</scope>
    <source>
        <strain evidence="1">BCRC 34780</strain>
    </source>
</reference>
<dbReference type="EMBL" id="JANBUN010000226">
    <property type="protein sequence ID" value="KAJ2805632.1"/>
    <property type="molecule type" value="Genomic_DNA"/>
</dbReference>
<evidence type="ECO:0000313" key="1">
    <source>
        <dbReference type="EMBL" id="KAJ2805632.1"/>
    </source>
</evidence>
<name>A0ACC1LE04_9FUNG</name>
<gene>
    <name evidence="1" type="ORF">H4R21_001187</name>
</gene>
<accession>A0ACC1LE04</accession>
<protein>
    <submittedName>
        <fullName evidence="1">Uncharacterized protein</fullName>
    </submittedName>
</protein>
<proteinExistence type="predicted"/>
<organism evidence="1 2">
    <name type="scientific">Coemansia helicoidea</name>
    <dbReference type="NCBI Taxonomy" id="1286919"/>
    <lineage>
        <taxon>Eukaryota</taxon>
        <taxon>Fungi</taxon>
        <taxon>Fungi incertae sedis</taxon>
        <taxon>Zoopagomycota</taxon>
        <taxon>Kickxellomycotina</taxon>
        <taxon>Kickxellomycetes</taxon>
        <taxon>Kickxellales</taxon>
        <taxon>Kickxellaceae</taxon>
        <taxon>Coemansia</taxon>
    </lineage>
</organism>
<keyword evidence="2" id="KW-1185">Reference proteome</keyword>
<dbReference type="Proteomes" id="UP001140087">
    <property type="component" value="Unassembled WGS sequence"/>
</dbReference>
<sequence>MEELYVYDAPPSLDLGAFGASDDSPDILFPKLEKLQLLYRGGDDNNIQVIHEDGRPRRFHFPQLRDISVDCRWSRCPHIEDAVFPAAVDSFSIAGSAALLTAVAAKSLPTTQNLVLEVVDDSGNARSAFAAINSILSSMRPCKKATLNIADEYLSVLPKDITFTGLTNLVIASPTSVHTIIELVRKLPQLVSLYISAYLSGVTDQQLGEFVANYSHRYPHLSNIRLLG</sequence>